<evidence type="ECO:0000256" key="7">
    <source>
        <dbReference type="ARBA" id="ARBA00048743"/>
    </source>
</evidence>
<dbReference type="GO" id="GO:0004798">
    <property type="term" value="F:dTMP kinase activity"/>
    <property type="evidence" value="ECO:0007669"/>
    <property type="project" value="UniProtKB-UniRule"/>
</dbReference>
<dbReference type="InterPro" id="IPR039430">
    <property type="entry name" value="Thymidylate_kin-like_dom"/>
</dbReference>
<dbReference type="GO" id="GO:0006235">
    <property type="term" value="P:dTTP biosynthetic process"/>
    <property type="evidence" value="ECO:0007669"/>
    <property type="project" value="UniProtKB-UniRule"/>
</dbReference>
<evidence type="ECO:0000313" key="11">
    <source>
        <dbReference type="Proteomes" id="UP000253426"/>
    </source>
</evidence>
<keyword evidence="3 8" id="KW-0545">Nucleotide biosynthesis</keyword>
<dbReference type="EMBL" id="QNRR01000009">
    <property type="protein sequence ID" value="RBP39835.1"/>
    <property type="molecule type" value="Genomic_DNA"/>
</dbReference>
<evidence type="ECO:0000256" key="3">
    <source>
        <dbReference type="ARBA" id="ARBA00022727"/>
    </source>
</evidence>
<evidence type="ECO:0000256" key="1">
    <source>
        <dbReference type="ARBA" id="ARBA00009776"/>
    </source>
</evidence>
<reference evidence="10 11" key="1">
    <citation type="submission" date="2018-06" db="EMBL/GenBank/DDBJ databases">
        <title>Genomic Encyclopedia of Type Strains, Phase IV (KMG-IV): sequencing the most valuable type-strain genomes for metagenomic binning, comparative biology and taxonomic classification.</title>
        <authorList>
            <person name="Goeker M."/>
        </authorList>
    </citation>
    <scope>NUCLEOTIDE SEQUENCE [LARGE SCALE GENOMIC DNA]</scope>
    <source>
        <strain evidence="10 11">DSM 25532</strain>
    </source>
</reference>
<evidence type="ECO:0000256" key="6">
    <source>
        <dbReference type="ARBA" id="ARBA00022840"/>
    </source>
</evidence>
<dbReference type="RefSeq" id="WP_113960715.1">
    <property type="nucleotide sequence ID" value="NZ_QNRR01000009.1"/>
</dbReference>
<dbReference type="GO" id="GO:0006227">
    <property type="term" value="P:dUDP biosynthetic process"/>
    <property type="evidence" value="ECO:0007669"/>
    <property type="project" value="TreeGrafter"/>
</dbReference>
<dbReference type="GO" id="GO:0005829">
    <property type="term" value="C:cytosol"/>
    <property type="evidence" value="ECO:0007669"/>
    <property type="project" value="TreeGrafter"/>
</dbReference>
<dbReference type="SUPFAM" id="SSF52540">
    <property type="entry name" value="P-loop containing nucleoside triphosphate hydrolases"/>
    <property type="match status" value="1"/>
</dbReference>
<keyword evidence="4 8" id="KW-0547">Nucleotide-binding</keyword>
<proteinExistence type="inferred from homology"/>
<keyword evidence="6 8" id="KW-0067">ATP-binding</keyword>
<comment type="caution">
    <text evidence="10">The sequence shown here is derived from an EMBL/GenBank/DDBJ whole genome shotgun (WGS) entry which is preliminary data.</text>
</comment>
<dbReference type="InterPro" id="IPR027417">
    <property type="entry name" value="P-loop_NTPase"/>
</dbReference>
<comment type="function">
    <text evidence="8">Phosphorylation of dTMP to form dTDP in both de novo and salvage pathways of dTTP synthesis.</text>
</comment>
<comment type="catalytic activity">
    <reaction evidence="7 8">
        <text>dTMP + ATP = dTDP + ADP</text>
        <dbReference type="Rhea" id="RHEA:13517"/>
        <dbReference type="ChEBI" id="CHEBI:30616"/>
        <dbReference type="ChEBI" id="CHEBI:58369"/>
        <dbReference type="ChEBI" id="CHEBI:63528"/>
        <dbReference type="ChEBI" id="CHEBI:456216"/>
        <dbReference type="EC" id="2.7.4.9"/>
    </reaction>
</comment>
<dbReference type="HAMAP" id="MF_00165">
    <property type="entry name" value="Thymidylate_kinase"/>
    <property type="match status" value="1"/>
</dbReference>
<dbReference type="AlphaFoldDB" id="A0A366HDN0"/>
<evidence type="ECO:0000256" key="4">
    <source>
        <dbReference type="ARBA" id="ARBA00022741"/>
    </source>
</evidence>
<sequence>MKRPIPGGLLIAVEGIDGAGKTTVAATLAQWCGERGLLCALSKEPTSLEWGTKLRESASAGRLTLAQELDMFHKDRAQHTEQSIGPALEEDGIMILDRYYWSTAAYQGARGASVKEVLEHNETSFPIPDLILLLDLPVEVGQKRIRVRGDQPNSFEDAAYQQKIRDLFLKLPAQSQARSVIVDASQPWRDVSRECLSLFKDAALQKLWKTANPGSLGTGTLGIFGG</sequence>
<dbReference type="NCBIfam" id="TIGR00041">
    <property type="entry name" value="DTMP_kinase"/>
    <property type="match status" value="1"/>
</dbReference>
<dbReference type="PANTHER" id="PTHR10344">
    <property type="entry name" value="THYMIDYLATE KINASE"/>
    <property type="match status" value="1"/>
</dbReference>
<dbReference type="PROSITE" id="PS01331">
    <property type="entry name" value="THYMIDYLATE_KINASE"/>
    <property type="match status" value="1"/>
</dbReference>
<accession>A0A366HDN0</accession>
<evidence type="ECO:0000259" key="9">
    <source>
        <dbReference type="Pfam" id="PF02223"/>
    </source>
</evidence>
<keyword evidence="2 8" id="KW-0808">Transferase</keyword>
<dbReference type="Pfam" id="PF02223">
    <property type="entry name" value="Thymidylate_kin"/>
    <property type="match status" value="1"/>
</dbReference>
<dbReference type="Gene3D" id="3.40.50.300">
    <property type="entry name" value="P-loop containing nucleotide triphosphate hydrolases"/>
    <property type="match status" value="1"/>
</dbReference>
<evidence type="ECO:0000256" key="5">
    <source>
        <dbReference type="ARBA" id="ARBA00022777"/>
    </source>
</evidence>
<feature type="binding site" evidence="8">
    <location>
        <begin position="15"/>
        <end position="22"/>
    </location>
    <ligand>
        <name>ATP</name>
        <dbReference type="ChEBI" id="CHEBI:30616"/>
    </ligand>
</feature>
<gene>
    <name evidence="8" type="primary">tmk</name>
    <name evidence="10" type="ORF">DES53_109263</name>
</gene>
<dbReference type="Proteomes" id="UP000253426">
    <property type="component" value="Unassembled WGS sequence"/>
</dbReference>
<dbReference type="EC" id="2.7.4.9" evidence="8"/>
<dbReference type="GO" id="GO:0005524">
    <property type="term" value="F:ATP binding"/>
    <property type="evidence" value="ECO:0007669"/>
    <property type="project" value="UniProtKB-UniRule"/>
</dbReference>
<evidence type="ECO:0000256" key="2">
    <source>
        <dbReference type="ARBA" id="ARBA00022679"/>
    </source>
</evidence>
<keyword evidence="11" id="KW-1185">Reference proteome</keyword>
<dbReference type="PANTHER" id="PTHR10344:SF4">
    <property type="entry name" value="UMP-CMP KINASE 2, MITOCHONDRIAL"/>
    <property type="match status" value="1"/>
</dbReference>
<comment type="similarity">
    <text evidence="1 8">Belongs to the thymidylate kinase family.</text>
</comment>
<protein>
    <recommendedName>
        <fullName evidence="8">Thymidylate kinase</fullName>
        <ecNumber evidence="8">2.7.4.9</ecNumber>
    </recommendedName>
    <alternativeName>
        <fullName evidence="8">dTMP kinase</fullName>
    </alternativeName>
</protein>
<dbReference type="GO" id="GO:0006233">
    <property type="term" value="P:dTDP biosynthetic process"/>
    <property type="evidence" value="ECO:0007669"/>
    <property type="project" value="InterPro"/>
</dbReference>
<dbReference type="InterPro" id="IPR018094">
    <property type="entry name" value="Thymidylate_kinase"/>
</dbReference>
<evidence type="ECO:0000256" key="8">
    <source>
        <dbReference type="HAMAP-Rule" id="MF_00165"/>
    </source>
</evidence>
<dbReference type="CDD" id="cd01672">
    <property type="entry name" value="TMPK"/>
    <property type="match status" value="1"/>
</dbReference>
<dbReference type="OrthoDB" id="9774907at2"/>
<organism evidence="10 11">
    <name type="scientific">Roseimicrobium gellanilyticum</name>
    <dbReference type="NCBI Taxonomy" id="748857"/>
    <lineage>
        <taxon>Bacteria</taxon>
        <taxon>Pseudomonadati</taxon>
        <taxon>Verrucomicrobiota</taxon>
        <taxon>Verrucomicrobiia</taxon>
        <taxon>Verrucomicrobiales</taxon>
        <taxon>Verrucomicrobiaceae</taxon>
        <taxon>Roseimicrobium</taxon>
    </lineage>
</organism>
<keyword evidence="5 8" id="KW-0418">Kinase</keyword>
<name>A0A366HDN0_9BACT</name>
<feature type="domain" description="Thymidylate kinase-like" evidence="9">
    <location>
        <begin position="13"/>
        <end position="194"/>
    </location>
</feature>
<evidence type="ECO:0000313" key="10">
    <source>
        <dbReference type="EMBL" id="RBP39835.1"/>
    </source>
</evidence>
<dbReference type="InterPro" id="IPR018095">
    <property type="entry name" value="Thymidylate_kin_CS"/>
</dbReference>